<dbReference type="Gramene" id="A09p25950.2_BraZ1">
    <property type="protein sequence ID" value="A09p25950.2_BraZ1.CDS"/>
    <property type="gene ID" value="A09g25950.2_BraZ1"/>
</dbReference>
<proteinExistence type="predicted"/>
<gene>
    <name evidence="2" type="ORF">BRAPAZ1V2_A09P25950.2</name>
</gene>
<evidence type="ECO:0000259" key="1">
    <source>
        <dbReference type="SMART" id="SM01037"/>
    </source>
</evidence>
<evidence type="ECO:0000313" key="2">
    <source>
        <dbReference type="EMBL" id="CAG7862128.1"/>
    </source>
</evidence>
<dbReference type="SUPFAM" id="SSF55961">
    <property type="entry name" value="Bet v1-like"/>
    <property type="match status" value="1"/>
</dbReference>
<dbReference type="PANTHER" id="PTHR31907">
    <property type="entry name" value="MLP-LIKE PROTEIN 423"/>
    <property type="match status" value="1"/>
</dbReference>
<protein>
    <recommendedName>
        <fullName evidence="1">Bet v I/Major latex protein domain-containing protein</fullName>
    </recommendedName>
</protein>
<dbReference type="InterPro" id="IPR023393">
    <property type="entry name" value="START-like_dom_sf"/>
</dbReference>
<reference evidence="2 3" key="1">
    <citation type="submission" date="2021-07" db="EMBL/GenBank/DDBJ databases">
        <authorList>
            <consortium name="Genoscope - CEA"/>
            <person name="William W."/>
        </authorList>
    </citation>
    <scope>NUCLEOTIDE SEQUENCE [LARGE SCALE GENOMIC DNA]</scope>
</reference>
<name>A0A8D9CSS7_BRACM</name>
<dbReference type="Proteomes" id="UP000694005">
    <property type="component" value="Chromosome A09"/>
</dbReference>
<feature type="domain" description="Bet v I/Major latex protein" evidence="1">
    <location>
        <begin position="1"/>
        <end position="109"/>
    </location>
</feature>
<dbReference type="SMART" id="SM01037">
    <property type="entry name" value="Bet_v_1"/>
    <property type="match status" value="1"/>
</dbReference>
<dbReference type="AlphaFoldDB" id="A0A8D9CSS7"/>
<dbReference type="InterPro" id="IPR051761">
    <property type="entry name" value="MLP-like_ligand-binding"/>
</dbReference>
<dbReference type="Pfam" id="PF00407">
    <property type="entry name" value="Bet_v_1"/>
    <property type="match status" value="1"/>
</dbReference>
<sequence>MVEEEVNVDVEIKSPANGEARLSKDRIEAIDFEKKVIQWRVLEGPLKTQYNSILKTMKLSPNQGGPGSMVVNWNVKYERIDHEKVAHPERLLQFLVEVTKEVDGYLLSEE</sequence>
<dbReference type="InterPro" id="IPR000916">
    <property type="entry name" value="Bet_v_I/MLP"/>
</dbReference>
<dbReference type="GO" id="GO:0006952">
    <property type="term" value="P:defense response"/>
    <property type="evidence" value="ECO:0007669"/>
    <property type="project" value="InterPro"/>
</dbReference>
<dbReference type="Gene3D" id="3.30.530.20">
    <property type="match status" value="1"/>
</dbReference>
<organism evidence="2 3">
    <name type="scientific">Brassica campestris</name>
    <name type="common">Field mustard</name>
    <dbReference type="NCBI Taxonomy" id="3711"/>
    <lineage>
        <taxon>Eukaryota</taxon>
        <taxon>Viridiplantae</taxon>
        <taxon>Streptophyta</taxon>
        <taxon>Embryophyta</taxon>
        <taxon>Tracheophyta</taxon>
        <taxon>Spermatophyta</taxon>
        <taxon>Magnoliopsida</taxon>
        <taxon>eudicotyledons</taxon>
        <taxon>Gunneridae</taxon>
        <taxon>Pentapetalae</taxon>
        <taxon>rosids</taxon>
        <taxon>malvids</taxon>
        <taxon>Brassicales</taxon>
        <taxon>Brassicaceae</taxon>
        <taxon>Brassiceae</taxon>
        <taxon>Brassica</taxon>
    </lineage>
</organism>
<dbReference type="EMBL" id="LS974625">
    <property type="protein sequence ID" value="CAG7862128.1"/>
    <property type="molecule type" value="Genomic_DNA"/>
</dbReference>
<evidence type="ECO:0000313" key="3">
    <source>
        <dbReference type="Proteomes" id="UP000694005"/>
    </source>
</evidence>
<accession>A0A8D9CSS7</accession>